<sequence>MITLRLHILEEHALDIIRSLEKLRAVEVVIEETMPPTAPTQKWGGIIKNPSEELLSYANKVREEWEDRI</sequence>
<dbReference type="Proteomes" id="UP000650081">
    <property type="component" value="Unassembled WGS sequence"/>
</dbReference>
<dbReference type="RefSeq" id="WP_187467031.1">
    <property type="nucleotide sequence ID" value="NZ_JACSIT010000115.1"/>
</dbReference>
<gene>
    <name evidence="1" type="ORF">H9S92_12430</name>
</gene>
<protein>
    <submittedName>
        <fullName evidence="1">Uncharacterized protein</fullName>
    </submittedName>
</protein>
<dbReference type="EMBL" id="JACSIT010000115">
    <property type="protein sequence ID" value="MBC6994977.1"/>
    <property type="molecule type" value="Genomic_DNA"/>
</dbReference>
<keyword evidence="2" id="KW-1185">Reference proteome</keyword>
<organism evidence="1 2">
    <name type="scientific">Neolewinella lacunae</name>
    <dbReference type="NCBI Taxonomy" id="1517758"/>
    <lineage>
        <taxon>Bacteria</taxon>
        <taxon>Pseudomonadati</taxon>
        <taxon>Bacteroidota</taxon>
        <taxon>Saprospiria</taxon>
        <taxon>Saprospirales</taxon>
        <taxon>Lewinellaceae</taxon>
        <taxon>Neolewinella</taxon>
    </lineage>
</organism>
<evidence type="ECO:0000313" key="2">
    <source>
        <dbReference type="Proteomes" id="UP000650081"/>
    </source>
</evidence>
<proteinExistence type="predicted"/>
<reference evidence="1" key="1">
    <citation type="submission" date="2020-08" db="EMBL/GenBank/DDBJ databases">
        <title>Lewinella bacteria from marine environments.</title>
        <authorList>
            <person name="Zhong Y."/>
        </authorList>
    </citation>
    <scope>NUCLEOTIDE SEQUENCE</scope>
    <source>
        <strain evidence="1">KCTC 42187</strain>
    </source>
</reference>
<dbReference type="AlphaFoldDB" id="A0A923TDL4"/>
<evidence type="ECO:0000313" key="1">
    <source>
        <dbReference type="EMBL" id="MBC6994977.1"/>
    </source>
</evidence>
<comment type="caution">
    <text evidence="1">The sequence shown here is derived from an EMBL/GenBank/DDBJ whole genome shotgun (WGS) entry which is preliminary data.</text>
</comment>
<name>A0A923TDL4_9BACT</name>
<accession>A0A923TDL4</accession>